<dbReference type="PROSITE" id="PS50949">
    <property type="entry name" value="HTH_GNTR"/>
    <property type="match status" value="1"/>
</dbReference>
<dbReference type="Proteomes" id="UP000069935">
    <property type="component" value="Chromosome 5"/>
</dbReference>
<dbReference type="InterPro" id="IPR051446">
    <property type="entry name" value="HTH_trans_reg/aminotransferase"/>
</dbReference>
<reference evidence="8" key="1">
    <citation type="submission" date="2015-08" db="EMBL/GenBank/DDBJ databases">
        <title>Complete Genome Sequence of Azospirillum thiophilum BV-S.</title>
        <authorList>
            <person name="Fomenkov A."/>
            <person name="Vincze T."/>
            <person name="Grabovich M."/>
            <person name="Dubinina G."/>
            <person name="Orlova M."/>
            <person name="Belousova E."/>
            <person name="Roberts R.J."/>
        </authorList>
    </citation>
    <scope>NUCLEOTIDE SEQUENCE [LARGE SCALE GENOMIC DNA]</scope>
    <source>
        <strain evidence="8">BV-S</strain>
    </source>
</reference>
<dbReference type="CDD" id="cd00609">
    <property type="entry name" value="AAT_like"/>
    <property type="match status" value="1"/>
</dbReference>
<accession>A0AAC8ZVY4</accession>
<keyword evidence="4" id="KW-0238">DNA-binding</keyword>
<proteinExistence type="inferred from homology"/>
<dbReference type="SUPFAM" id="SSF46785">
    <property type="entry name" value="Winged helix' DNA-binding domain"/>
    <property type="match status" value="1"/>
</dbReference>
<dbReference type="InterPro" id="IPR015421">
    <property type="entry name" value="PyrdxlP-dep_Trfase_major"/>
</dbReference>
<keyword evidence="2" id="KW-0663">Pyridoxal phosphate</keyword>
<keyword evidence="8" id="KW-1185">Reference proteome</keyword>
<evidence type="ECO:0000256" key="5">
    <source>
        <dbReference type="ARBA" id="ARBA00023163"/>
    </source>
</evidence>
<gene>
    <name evidence="7" type="ORF">AL072_26875</name>
</gene>
<evidence type="ECO:0000313" key="8">
    <source>
        <dbReference type="Proteomes" id="UP000069935"/>
    </source>
</evidence>
<dbReference type="Gene3D" id="3.90.1150.10">
    <property type="entry name" value="Aspartate Aminotransferase, domain 1"/>
    <property type="match status" value="1"/>
</dbReference>
<dbReference type="EMBL" id="CP012405">
    <property type="protein sequence ID" value="ALG74620.1"/>
    <property type="molecule type" value="Genomic_DNA"/>
</dbReference>
<feature type="domain" description="HTH gntR-type" evidence="6">
    <location>
        <begin position="6"/>
        <end position="74"/>
    </location>
</feature>
<dbReference type="InterPro" id="IPR004839">
    <property type="entry name" value="Aminotransferase_I/II_large"/>
</dbReference>
<organism evidence="7 8">
    <name type="scientific">Azospirillum thiophilum</name>
    <dbReference type="NCBI Taxonomy" id="528244"/>
    <lineage>
        <taxon>Bacteria</taxon>
        <taxon>Pseudomonadati</taxon>
        <taxon>Pseudomonadota</taxon>
        <taxon>Alphaproteobacteria</taxon>
        <taxon>Rhodospirillales</taxon>
        <taxon>Azospirillaceae</taxon>
        <taxon>Azospirillum</taxon>
    </lineage>
</organism>
<evidence type="ECO:0000256" key="3">
    <source>
        <dbReference type="ARBA" id="ARBA00023015"/>
    </source>
</evidence>
<evidence type="ECO:0000256" key="1">
    <source>
        <dbReference type="ARBA" id="ARBA00005384"/>
    </source>
</evidence>
<reference evidence="7 8" key="2">
    <citation type="journal article" date="2016" name="Genome Announc.">
        <title>Complete Genome Sequence of a Strain of Azospirillum thiophilum Isolated from a Sulfide Spring.</title>
        <authorList>
            <person name="Fomenkov A."/>
            <person name="Vincze T."/>
            <person name="Grabovich M."/>
            <person name="Anton B.P."/>
            <person name="Dubinina G."/>
            <person name="Orlova M."/>
            <person name="Belousova E."/>
            <person name="Roberts R.J."/>
        </authorList>
    </citation>
    <scope>NUCLEOTIDE SEQUENCE [LARGE SCALE GENOMIC DNA]</scope>
    <source>
        <strain evidence="7 8">BV-S</strain>
    </source>
</reference>
<dbReference type="InterPro" id="IPR036390">
    <property type="entry name" value="WH_DNA-bd_sf"/>
</dbReference>
<dbReference type="Gene3D" id="1.10.10.10">
    <property type="entry name" value="Winged helix-like DNA-binding domain superfamily/Winged helix DNA-binding domain"/>
    <property type="match status" value="1"/>
</dbReference>
<evidence type="ECO:0000259" key="6">
    <source>
        <dbReference type="PROSITE" id="PS50949"/>
    </source>
</evidence>
<dbReference type="InterPro" id="IPR000524">
    <property type="entry name" value="Tscrpt_reg_HTH_GntR"/>
</dbReference>
<dbReference type="PANTHER" id="PTHR46577:SF2">
    <property type="entry name" value="TRANSCRIPTIONAL REGULATORY PROTEIN"/>
    <property type="match status" value="1"/>
</dbReference>
<evidence type="ECO:0000256" key="2">
    <source>
        <dbReference type="ARBA" id="ARBA00022898"/>
    </source>
</evidence>
<dbReference type="GO" id="GO:0030170">
    <property type="term" value="F:pyridoxal phosphate binding"/>
    <property type="evidence" value="ECO:0007669"/>
    <property type="project" value="InterPro"/>
</dbReference>
<keyword evidence="3" id="KW-0805">Transcription regulation</keyword>
<dbReference type="GO" id="GO:0003700">
    <property type="term" value="F:DNA-binding transcription factor activity"/>
    <property type="evidence" value="ECO:0007669"/>
    <property type="project" value="InterPro"/>
</dbReference>
<dbReference type="PANTHER" id="PTHR46577">
    <property type="entry name" value="HTH-TYPE TRANSCRIPTIONAL REGULATORY PROTEIN GABR"/>
    <property type="match status" value="1"/>
</dbReference>
<dbReference type="SMART" id="SM00345">
    <property type="entry name" value="HTH_GNTR"/>
    <property type="match status" value="1"/>
</dbReference>
<dbReference type="KEGG" id="ati:AL072_26875"/>
<name>A0AAC8ZVY4_9PROT</name>
<dbReference type="Gene3D" id="3.40.640.10">
    <property type="entry name" value="Type I PLP-dependent aspartate aminotransferase-like (Major domain)"/>
    <property type="match status" value="1"/>
</dbReference>
<protein>
    <submittedName>
        <fullName evidence="7">GntR family transcriptional regulator</fullName>
    </submittedName>
</protein>
<dbReference type="GO" id="GO:0003677">
    <property type="term" value="F:DNA binding"/>
    <property type="evidence" value="ECO:0007669"/>
    <property type="project" value="UniProtKB-KW"/>
</dbReference>
<dbReference type="Pfam" id="PF00392">
    <property type="entry name" value="GntR"/>
    <property type="match status" value="1"/>
</dbReference>
<evidence type="ECO:0000256" key="4">
    <source>
        <dbReference type="ARBA" id="ARBA00023125"/>
    </source>
</evidence>
<dbReference type="SUPFAM" id="SSF53383">
    <property type="entry name" value="PLP-dependent transferases"/>
    <property type="match status" value="1"/>
</dbReference>
<sequence length="467" mass="50461">MTGERDTRTGAVMAAIRKKVSNRALASGDRLPSIRSFATTMGVSPSTVVEAYDRLAAEGLIRARRGSGFYVVGTASSPMTLAQAGPRQDRAVDPFWVSRQSLDADPAVLKPGCGWLPADWMPTEPLRRAVRTLARGEDATFTDYGGTRGSPALRRLLLGRFAEEGIDASPEQLLLTGSGTQATDLVCRFLLSPGDTVLIDDPCYFNFQALLRAHRVRIVGVPYTPSGPDIAAYETALATERPRLYITNSALHNPTGASLSPQTAHRLLRAAAAHDLTIVEDDIFADFEPAPSPRLAVLDGLDRVIRIGSFSKTLSASIRCGYIAARADWIEGLLDLQVATSFGGPSPVAAELIASVLAEGGYRKHMDELRRRLDRARRETAARLEPLGIRPWLMPRGGFYLWCRLPDGLDSAAIARKAVEQDVVLAPGNVFSVSQTAAAFLRFNVAQSNDPRVLAVLRQAMASLPAE</sequence>
<dbReference type="CDD" id="cd07377">
    <property type="entry name" value="WHTH_GntR"/>
    <property type="match status" value="1"/>
</dbReference>
<dbReference type="AlphaFoldDB" id="A0AAC8ZVY4"/>
<dbReference type="Pfam" id="PF00155">
    <property type="entry name" value="Aminotran_1_2"/>
    <property type="match status" value="1"/>
</dbReference>
<evidence type="ECO:0000313" key="7">
    <source>
        <dbReference type="EMBL" id="ALG74620.1"/>
    </source>
</evidence>
<dbReference type="InterPro" id="IPR015424">
    <property type="entry name" value="PyrdxlP-dep_Trfase"/>
</dbReference>
<comment type="similarity">
    <text evidence="1">In the C-terminal section; belongs to the class-I pyridoxal-phosphate-dependent aminotransferase family.</text>
</comment>
<dbReference type="InterPro" id="IPR015422">
    <property type="entry name" value="PyrdxlP-dep_Trfase_small"/>
</dbReference>
<dbReference type="InterPro" id="IPR036388">
    <property type="entry name" value="WH-like_DNA-bd_sf"/>
</dbReference>
<keyword evidence="5" id="KW-0804">Transcription</keyword>
<dbReference type="RefSeq" id="WP_045585844.1">
    <property type="nucleotide sequence ID" value="NZ_CP012405.1"/>
</dbReference>